<dbReference type="NCBIfam" id="TIGR01460">
    <property type="entry name" value="HAD-SF-IIA"/>
    <property type="match status" value="1"/>
</dbReference>
<dbReference type="AlphaFoldDB" id="A0A4S1C9V8"/>
<gene>
    <name evidence="1" type="ORF">E4633_19800</name>
</gene>
<evidence type="ECO:0000313" key="2">
    <source>
        <dbReference type="Proteomes" id="UP000306416"/>
    </source>
</evidence>
<keyword evidence="1" id="KW-0378">Hydrolase</keyword>
<dbReference type="SUPFAM" id="SSF56784">
    <property type="entry name" value="HAD-like"/>
    <property type="match status" value="1"/>
</dbReference>
<dbReference type="RefSeq" id="WP_135872987.1">
    <property type="nucleotide sequence ID" value="NZ_SRSC01000006.1"/>
</dbReference>
<dbReference type="Proteomes" id="UP000306416">
    <property type="component" value="Unassembled WGS sequence"/>
</dbReference>
<name>A0A4S1C9V8_9BACT</name>
<evidence type="ECO:0000313" key="1">
    <source>
        <dbReference type="EMBL" id="TGU70049.1"/>
    </source>
</evidence>
<dbReference type="NCBIfam" id="TIGR01549">
    <property type="entry name" value="HAD-SF-IA-v1"/>
    <property type="match status" value="1"/>
</dbReference>
<dbReference type="InterPro" id="IPR006439">
    <property type="entry name" value="HAD-SF_hydro_IA"/>
</dbReference>
<organism evidence="1 2">
    <name type="scientific">Geomonas terrae</name>
    <dbReference type="NCBI Taxonomy" id="2562681"/>
    <lineage>
        <taxon>Bacteria</taxon>
        <taxon>Pseudomonadati</taxon>
        <taxon>Thermodesulfobacteriota</taxon>
        <taxon>Desulfuromonadia</taxon>
        <taxon>Geobacterales</taxon>
        <taxon>Geobacteraceae</taxon>
        <taxon>Geomonas</taxon>
    </lineage>
</organism>
<dbReference type="EMBL" id="SRSC01000006">
    <property type="protein sequence ID" value="TGU70049.1"/>
    <property type="molecule type" value="Genomic_DNA"/>
</dbReference>
<dbReference type="Pfam" id="PF13344">
    <property type="entry name" value="Hydrolase_6"/>
    <property type="match status" value="1"/>
</dbReference>
<reference evidence="1 2" key="1">
    <citation type="submission" date="2019-04" db="EMBL/GenBank/DDBJ databases">
        <title>Geobacter oryzae sp. nov., ferric-reducing bacteria isolated from paddy soil.</title>
        <authorList>
            <person name="Xu Z."/>
            <person name="Masuda Y."/>
            <person name="Itoh H."/>
            <person name="Senoo K."/>
        </authorList>
    </citation>
    <scope>NUCLEOTIDE SEQUENCE [LARGE SCALE GENOMIC DNA]</scope>
    <source>
        <strain evidence="1 2">Red111</strain>
    </source>
</reference>
<dbReference type="PANTHER" id="PTHR19288">
    <property type="entry name" value="4-NITROPHENYLPHOSPHATASE-RELATED"/>
    <property type="match status" value="1"/>
</dbReference>
<dbReference type="GO" id="GO:0005737">
    <property type="term" value="C:cytoplasm"/>
    <property type="evidence" value="ECO:0007669"/>
    <property type="project" value="TreeGrafter"/>
</dbReference>
<dbReference type="PANTHER" id="PTHR19288:SF46">
    <property type="entry name" value="HALOACID DEHALOGENASE-LIKE HYDROLASE DOMAIN-CONTAINING PROTEIN 2"/>
    <property type="match status" value="1"/>
</dbReference>
<dbReference type="Gene3D" id="3.40.50.1000">
    <property type="entry name" value="HAD superfamily/HAD-like"/>
    <property type="match status" value="2"/>
</dbReference>
<keyword evidence="2" id="KW-1185">Reference proteome</keyword>
<dbReference type="InterPro" id="IPR006357">
    <property type="entry name" value="HAD-SF_hydro_IIA"/>
</dbReference>
<dbReference type="Pfam" id="PF13242">
    <property type="entry name" value="Hydrolase_like"/>
    <property type="match status" value="1"/>
</dbReference>
<dbReference type="InterPro" id="IPR036412">
    <property type="entry name" value="HAD-like_sf"/>
</dbReference>
<proteinExistence type="predicted"/>
<sequence>MECRPRFPSLKGIAFDLDGTIYLGQSAIDGAVETLAFLREQGLMVFYFTNASGRTREQVRQKLVGLGLEADLRQVYTSGFACAQYACAASLGEVFCIGTQGLRDELGSRGISVTEDGRSAQAVIVGLDPGFSYDRLAEAGPMIGGDCRLIVCNRDRSFPVEGGRLLPGCGPIVAAVESFFGREADYMAGKPNTFMMELLCQDWGLNKDEIAVVGDSFTSDMEMARRFGCASILIAEEKPAVTFDQMQVVRDIRELKDVLFTSC</sequence>
<dbReference type="GO" id="GO:0016791">
    <property type="term" value="F:phosphatase activity"/>
    <property type="evidence" value="ECO:0007669"/>
    <property type="project" value="TreeGrafter"/>
</dbReference>
<dbReference type="InterPro" id="IPR023214">
    <property type="entry name" value="HAD_sf"/>
</dbReference>
<accession>A0A4S1C9V8</accession>
<comment type="caution">
    <text evidence="1">The sequence shown here is derived from an EMBL/GenBank/DDBJ whole genome shotgun (WGS) entry which is preliminary data.</text>
</comment>
<protein>
    <submittedName>
        <fullName evidence="1">HAD-IIA family hydrolase</fullName>
    </submittedName>
</protein>